<dbReference type="EMBL" id="JASCZI010243672">
    <property type="protein sequence ID" value="MED6213465.1"/>
    <property type="molecule type" value="Genomic_DNA"/>
</dbReference>
<feature type="non-terminal residue" evidence="2">
    <location>
        <position position="66"/>
    </location>
</feature>
<name>A0ABU6YU58_9FABA</name>
<organism evidence="2 3">
    <name type="scientific">Stylosanthes scabra</name>
    <dbReference type="NCBI Taxonomy" id="79078"/>
    <lineage>
        <taxon>Eukaryota</taxon>
        <taxon>Viridiplantae</taxon>
        <taxon>Streptophyta</taxon>
        <taxon>Embryophyta</taxon>
        <taxon>Tracheophyta</taxon>
        <taxon>Spermatophyta</taxon>
        <taxon>Magnoliopsida</taxon>
        <taxon>eudicotyledons</taxon>
        <taxon>Gunneridae</taxon>
        <taxon>Pentapetalae</taxon>
        <taxon>rosids</taxon>
        <taxon>fabids</taxon>
        <taxon>Fabales</taxon>
        <taxon>Fabaceae</taxon>
        <taxon>Papilionoideae</taxon>
        <taxon>50 kb inversion clade</taxon>
        <taxon>dalbergioids sensu lato</taxon>
        <taxon>Dalbergieae</taxon>
        <taxon>Pterocarpus clade</taxon>
        <taxon>Stylosanthes</taxon>
    </lineage>
</organism>
<proteinExistence type="predicted"/>
<dbReference type="Proteomes" id="UP001341840">
    <property type="component" value="Unassembled WGS sequence"/>
</dbReference>
<comment type="caution">
    <text evidence="2">The sequence shown here is derived from an EMBL/GenBank/DDBJ whole genome shotgun (WGS) entry which is preliminary data.</text>
</comment>
<sequence>MTTSRPTRANTRDDEDDHHNDTTPEQTYAPQSRQEAMTTHQQRDPSLGQLFRMLGLNGSNLPRACS</sequence>
<evidence type="ECO:0000313" key="2">
    <source>
        <dbReference type="EMBL" id="MED6213465.1"/>
    </source>
</evidence>
<evidence type="ECO:0000313" key="3">
    <source>
        <dbReference type="Proteomes" id="UP001341840"/>
    </source>
</evidence>
<evidence type="ECO:0000256" key="1">
    <source>
        <dbReference type="SAM" id="MobiDB-lite"/>
    </source>
</evidence>
<feature type="compositionally biased region" description="Polar residues" evidence="1">
    <location>
        <begin position="23"/>
        <end position="40"/>
    </location>
</feature>
<reference evidence="2 3" key="1">
    <citation type="journal article" date="2023" name="Plants (Basel)">
        <title>Bridging the Gap: Combining Genomics and Transcriptomics Approaches to Understand Stylosanthes scabra, an Orphan Legume from the Brazilian Caatinga.</title>
        <authorList>
            <person name="Ferreira-Neto J.R.C."/>
            <person name="da Silva M.D."/>
            <person name="Binneck E."/>
            <person name="de Melo N.F."/>
            <person name="da Silva R.H."/>
            <person name="de Melo A.L.T.M."/>
            <person name="Pandolfi V."/>
            <person name="Bustamante F.O."/>
            <person name="Brasileiro-Vidal A.C."/>
            <person name="Benko-Iseppon A.M."/>
        </authorList>
    </citation>
    <scope>NUCLEOTIDE SEQUENCE [LARGE SCALE GENOMIC DNA]</scope>
    <source>
        <tissue evidence="2">Leaves</tissue>
    </source>
</reference>
<gene>
    <name evidence="2" type="ORF">PIB30_093670</name>
</gene>
<protein>
    <submittedName>
        <fullName evidence="2">Uncharacterized protein</fullName>
    </submittedName>
</protein>
<feature type="region of interest" description="Disordered" evidence="1">
    <location>
        <begin position="1"/>
        <end position="48"/>
    </location>
</feature>
<keyword evidence="3" id="KW-1185">Reference proteome</keyword>
<accession>A0ABU6YU58</accession>